<proteinExistence type="predicted"/>
<protein>
    <submittedName>
        <fullName evidence="2">Uncharacterized protein</fullName>
    </submittedName>
</protein>
<sequence>MARGLGSNGPTGSWAQPLRPTPSPADFGAVREPTIDRGFEAVPSATPASAGASVAIPAAPRFRFSNRVGVVDNMCRFCKS</sequence>
<gene>
    <name evidence="2" type="ORF">Acor_29800</name>
</gene>
<evidence type="ECO:0000256" key="1">
    <source>
        <dbReference type="SAM" id="MobiDB-lite"/>
    </source>
</evidence>
<organism evidence="2 3">
    <name type="scientific">Acrocarpospora corrugata</name>
    <dbReference type="NCBI Taxonomy" id="35763"/>
    <lineage>
        <taxon>Bacteria</taxon>
        <taxon>Bacillati</taxon>
        <taxon>Actinomycetota</taxon>
        <taxon>Actinomycetes</taxon>
        <taxon>Streptosporangiales</taxon>
        <taxon>Streptosporangiaceae</taxon>
        <taxon>Acrocarpospora</taxon>
    </lineage>
</organism>
<name>A0A5M3VWP4_9ACTN</name>
<dbReference type="EMBL" id="BLAD01000047">
    <property type="protein sequence ID" value="GES00916.1"/>
    <property type="molecule type" value="Genomic_DNA"/>
</dbReference>
<evidence type="ECO:0000313" key="2">
    <source>
        <dbReference type="EMBL" id="GES00916.1"/>
    </source>
</evidence>
<evidence type="ECO:0000313" key="3">
    <source>
        <dbReference type="Proteomes" id="UP000334990"/>
    </source>
</evidence>
<dbReference type="Proteomes" id="UP000334990">
    <property type="component" value="Unassembled WGS sequence"/>
</dbReference>
<keyword evidence="3" id="KW-1185">Reference proteome</keyword>
<dbReference type="AlphaFoldDB" id="A0A5M3VWP4"/>
<reference evidence="2 3" key="1">
    <citation type="submission" date="2019-10" db="EMBL/GenBank/DDBJ databases">
        <title>Whole genome shotgun sequence of Acrocarpospora corrugata NBRC 13972.</title>
        <authorList>
            <person name="Ichikawa N."/>
            <person name="Kimura A."/>
            <person name="Kitahashi Y."/>
            <person name="Komaki H."/>
            <person name="Oguchi A."/>
        </authorList>
    </citation>
    <scope>NUCLEOTIDE SEQUENCE [LARGE SCALE GENOMIC DNA]</scope>
    <source>
        <strain evidence="2 3">NBRC 13972</strain>
    </source>
</reference>
<feature type="region of interest" description="Disordered" evidence="1">
    <location>
        <begin position="1"/>
        <end position="30"/>
    </location>
</feature>
<comment type="caution">
    <text evidence="2">The sequence shown here is derived from an EMBL/GenBank/DDBJ whole genome shotgun (WGS) entry which is preliminary data.</text>
</comment>
<accession>A0A5M3VWP4</accession>